<dbReference type="InterPro" id="IPR036249">
    <property type="entry name" value="Thioredoxin-like_sf"/>
</dbReference>
<proteinExistence type="predicted"/>
<dbReference type="Pfam" id="PF14595">
    <property type="entry name" value="Thioredoxin_9"/>
    <property type="match status" value="1"/>
</dbReference>
<accession>A0A937JHX9</accession>
<dbReference type="CDD" id="cd02947">
    <property type="entry name" value="TRX_family"/>
    <property type="match status" value="1"/>
</dbReference>
<dbReference type="Proteomes" id="UP000705230">
    <property type="component" value="Unassembled WGS sequence"/>
</dbReference>
<comment type="caution">
    <text evidence="1">The sequence shown here is derived from an EMBL/GenBank/DDBJ whole genome shotgun (WGS) entry which is preliminary data.</text>
</comment>
<evidence type="ECO:0000313" key="2">
    <source>
        <dbReference type="Proteomes" id="UP000705230"/>
    </source>
</evidence>
<protein>
    <submittedName>
        <fullName evidence="1">Thioredoxin family protein</fullName>
    </submittedName>
</protein>
<dbReference type="SUPFAM" id="SSF52833">
    <property type="entry name" value="Thioredoxin-like"/>
    <property type="match status" value="1"/>
</dbReference>
<sequence>MHKYFFYFLTLIVSMDSFTDFDMLSSEDVLSTPLPLPYDEKIIDSSELDKFINQSINNDKQPVVIFGGNWCPDCRILAGTLAMPTIKKFLQRYYRIIHIDIGRYDRNMELMNHLNIEPKKGVPRVVILDFKKNIVNSSTSSEWTTARDRKEQEIYDYFQKFVSDN</sequence>
<dbReference type="EMBL" id="JADHSG010000004">
    <property type="protein sequence ID" value="MBL6903352.1"/>
    <property type="molecule type" value="Genomic_DNA"/>
</dbReference>
<reference evidence="1" key="1">
    <citation type="submission" date="2020-10" db="EMBL/GenBank/DDBJ databases">
        <title>Microbiome of the Black Sea water column analyzed by genome centric metagenomics.</title>
        <authorList>
            <person name="Cabello-Yeves P.J."/>
            <person name="Callieri C."/>
            <person name="Picazo A."/>
            <person name="Mehrshad M."/>
            <person name="Haro-Moreno J.M."/>
            <person name="Roda-Garcia J."/>
            <person name="Dzembekova N."/>
            <person name="Slabakova V."/>
            <person name="Slabakova N."/>
            <person name="Moncheva S."/>
            <person name="Rodriguez-Valera F."/>
        </authorList>
    </citation>
    <scope>NUCLEOTIDE SEQUENCE</scope>
    <source>
        <strain evidence="1">BS30m-G43</strain>
    </source>
</reference>
<evidence type="ECO:0000313" key="1">
    <source>
        <dbReference type="EMBL" id="MBL6903352.1"/>
    </source>
</evidence>
<gene>
    <name evidence="1" type="ORF">ISR29_04035</name>
</gene>
<dbReference type="AlphaFoldDB" id="A0A937JHX9"/>
<dbReference type="Gene3D" id="3.40.30.10">
    <property type="entry name" value="Glutaredoxin"/>
    <property type="match status" value="1"/>
</dbReference>
<organism evidence="1 2">
    <name type="scientific">SAR86 cluster bacterium</name>
    <dbReference type="NCBI Taxonomy" id="2030880"/>
    <lineage>
        <taxon>Bacteria</taxon>
        <taxon>Pseudomonadati</taxon>
        <taxon>Pseudomonadota</taxon>
        <taxon>Gammaproteobacteria</taxon>
        <taxon>SAR86 cluster</taxon>
    </lineage>
</organism>
<name>A0A937JHX9_9GAMM</name>